<evidence type="ECO:0000256" key="2">
    <source>
        <dbReference type="ARBA" id="ARBA00022490"/>
    </source>
</evidence>
<proteinExistence type="inferred from homology"/>
<comment type="caution">
    <text evidence="7">The sequence shown here is derived from an EMBL/GenBank/DDBJ whole genome shotgun (WGS) entry which is preliminary data.</text>
</comment>
<evidence type="ECO:0000256" key="1">
    <source>
        <dbReference type="ARBA" id="ARBA00004300"/>
    </source>
</evidence>
<gene>
    <name evidence="7" type="ORF">HaLaN_03887</name>
</gene>
<evidence type="ECO:0000313" key="7">
    <source>
        <dbReference type="EMBL" id="GFH08854.1"/>
    </source>
</evidence>
<evidence type="ECO:0000313" key="8">
    <source>
        <dbReference type="Proteomes" id="UP000485058"/>
    </source>
</evidence>
<evidence type="ECO:0000256" key="4">
    <source>
        <dbReference type="ARBA" id="ARBA00035656"/>
    </source>
</evidence>
<dbReference type="Pfam" id="PF15239">
    <property type="entry name" value="CFAP96-like"/>
    <property type="match status" value="1"/>
</dbReference>
<evidence type="ECO:0000256" key="6">
    <source>
        <dbReference type="SAM" id="MobiDB-lite"/>
    </source>
</evidence>
<feature type="region of interest" description="Disordered" evidence="6">
    <location>
        <begin position="220"/>
        <end position="241"/>
    </location>
</feature>
<comment type="subcellular location">
    <subcellularLocation>
        <location evidence="1">Cytoplasm</location>
        <location evidence="1">Cytoskeleton</location>
        <location evidence="1">Microtubule organizing center</location>
        <location evidence="1">Centrosome</location>
    </subcellularLocation>
</comment>
<dbReference type="InterPro" id="IPR029358">
    <property type="entry name" value="CFAP96"/>
</dbReference>
<comment type="similarity">
    <text evidence="4">Belongs to the CFAP96 family.</text>
</comment>
<keyword evidence="3" id="KW-0206">Cytoskeleton</keyword>
<keyword evidence="8" id="KW-1185">Reference proteome</keyword>
<protein>
    <recommendedName>
        <fullName evidence="5">Cilia-and flagella-associated protein 96</fullName>
    </recommendedName>
</protein>
<evidence type="ECO:0000256" key="5">
    <source>
        <dbReference type="ARBA" id="ARBA00035693"/>
    </source>
</evidence>
<keyword evidence="2" id="KW-0963">Cytoplasm</keyword>
<dbReference type="AlphaFoldDB" id="A0A699YQ35"/>
<dbReference type="PANTHER" id="PTHR31144">
    <property type="entry name" value="UPF0602 PROTEIN C4ORF47"/>
    <property type="match status" value="1"/>
</dbReference>
<dbReference type="PANTHER" id="PTHR31144:SF1">
    <property type="entry name" value="UPF0602 PROTEIN C4ORF47"/>
    <property type="match status" value="1"/>
</dbReference>
<name>A0A699YQ35_HAELA</name>
<organism evidence="7 8">
    <name type="scientific">Haematococcus lacustris</name>
    <name type="common">Green alga</name>
    <name type="synonym">Haematococcus pluvialis</name>
    <dbReference type="NCBI Taxonomy" id="44745"/>
    <lineage>
        <taxon>Eukaryota</taxon>
        <taxon>Viridiplantae</taxon>
        <taxon>Chlorophyta</taxon>
        <taxon>core chlorophytes</taxon>
        <taxon>Chlorophyceae</taxon>
        <taxon>CS clade</taxon>
        <taxon>Chlamydomonadales</taxon>
        <taxon>Haematococcaceae</taxon>
        <taxon>Haematococcus</taxon>
    </lineage>
</organism>
<dbReference type="EMBL" id="BLLF01000189">
    <property type="protein sequence ID" value="GFH08854.1"/>
    <property type="molecule type" value="Genomic_DNA"/>
</dbReference>
<dbReference type="GO" id="GO:0005881">
    <property type="term" value="C:cytoplasmic microtubule"/>
    <property type="evidence" value="ECO:0007669"/>
    <property type="project" value="TreeGrafter"/>
</dbReference>
<dbReference type="Proteomes" id="UP000485058">
    <property type="component" value="Unassembled WGS sequence"/>
</dbReference>
<reference evidence="7 8" key="1">
    <citation type="submission" date="2020-02" db="EMBL/GenBank/DDBJ databases">
        <title>Draft genome sequence of Haematococcus lacustris strain NIES-144.</title>
        <authorList>
            <person name="Morimoto D."/>
            <person name="Nakagawa S."/>
            <person name="Yoshida T."/>
            <person name="Sawayama S."/>
        </authorList>
    </citation>
    <scope>NUCLEOTIDE SEQUENCE [LARGE SCALE GENOMIC DNA]</scope>
    <source>
        <strain evidence="7 8">NIES-144</strain>
    </source>
</reference>
<sequence>MPVTAFSGTNQLYGTFREETGVLLGDPYGVGYKGLQRHQGKQFAAPFPPKGTDQDGLLDKATKLTVEGDHYQEPRDLAKEVGSHRQIHGKPFVPGSGPKDRCGSGSLHGIFGPASGQLDTDASLGSRSPNKLLTASLDGKRSIYVNPSKKGTYGYPLQDRSIGQTRYDFIPDEYMRGRILDREMKREARAKVPKPFLATSVTNKSPLTVAAIGPATKLAARGGSAPSDNRKPWKASNPAPRGRGCGALSAIEYIAAPPQMPLFHKEAVKPFRPGGGPYSRLSMWPINPFQYAPRPAPSNEFTLLA</sequence>
<evidence type="ECO:0000256" key="3">
    <source>
        <dbReference type="ARBA" id="ARBA00023212"/>
    </source>
</evidence>
<accession>A0A699YQ35</accession>